<reference evidence="1 2" key="1">
    <citation type="submission" date="2015-07" db="EMBL/GenBank/DDBJ databases">
        <authorList>
            <consortium name="Pathogen Informatics"/>
        </authorList>
    </citation>
    <scope>NUCLEOTIDE SEQUENCE [LARGE SCALE GENOMIC DNA]</scope>
    <source>
        <strain evidence="1 2">A316</strain>
    </source>
</reference>
<evidence type="ECO:0000313" key="2">
    <source>
        <dbReference type="Proteomes" id="UP000041770"/>
    </source>
</evidence>
<name>A0A655Y782_VIBCL</name>
<accession>A0A655Y782</accession>
<dbReference type="AlphaFoldDB" id="A0A655Y782"/>
<protein>
    <submittedName>
        <fullName evidence="1">Uncharacterized protein</fullName>
    </submittedName>
</protein>
<evidence type="ECO:0000313" key="1">
    <source>
        <dbReference type="EMBL" id="CSC69662.1"/>
    </source>
</evidence>
<gene>
    <name evidence="1" type="ORF">ERS013200_02031</name>
</gene>
<dbReference type="Proteomes" id="UP000041770">
    <property type="component" value="Unassembled WGS sequence"/>
</dbReference>
<sequence>MPRRLKAHPERISTLRLHCKPLLVILHPQQTAHLSQYALTLLGRHP</sequence>
<organism evidence="1 2">
    <name type="scientific">Vibrio cholerae</name>
    <dbReference type="NCBI Taxonomy" id="666"/>
    <lineage>
        <taxon>Bacteria</taxon>
        <taxon>Pseudomonadati</taxon>
        <taxon>Pseudomonadota</taxon>
        <taxon>Gammaproteobacteria</taxon>
        <taxon>Vibrionales</taxon>
        <taxon>Vibrionaceae</taxon>
        <taxon>Vibrio</taxon>
    </lineage>
</organism>
<proteinExistence type="predicted"/>
<dbReference type="EMBL" id="CWQY01000012">
    <property type="protein sequence ID" value="CSC69662.1"/>
    <property type="molecule type" value="Genomic_DNA"/>
</dbReference>